<sequence length="455" mass="49179">MTIYETVSEPRGGLPIDNVVCADSLCRALLSTVSGTVGGWVARTPLLGRRGQLPPGRRHFELARDAYAEAVPHDAVSLIDADAIAEWVVGHYREAEYPAVLLGSPHGSAAHLAVALGAAWLPTSVPVTVTWPGGSPGDWPGALEWGADLARAINAQNPSITVRQVHDPLRSGPLCGATVRFHLRWTTLPDAYERFLRTRLAPDGSTLLTRDLRTWPVTAVTARHGFQVGSPVAGGSPEDYSLANPEFRRVLETLGAASWPELDPDTPPRYAERSGEPSLGVDLGRLGHDSHRLLYARPETLSAWVADLLREWRAEVSDRCVIECGRLLDPWLARAGGLVPYWTESAAAATVEAAEMWLAGSDSFDAVTVLPEPPGHIGSRIAPLSQWRALASFGRRREPMDRFAASRYPMLPVATGHATRMLAGTALRPLPAAMPMAYALERLRQSGSSLGMLFT</sequence>
<reference evidence="1" key="1">
    <citation type="submission" date="2022-11" db="EMBL/GenBank/DDBJ databases">
        <authorList>
            <person name="Somphong A."/>
            <person name="Phongsopitanun W."/>
        </authorList>
    </citation>
    <scope>NUCLEOTIDE SEQUENCE</scope>
    <source>
        <strain evidence="1">Pm04-4</strain>
    </source>
</reference>
<evidence type="ECO:0000313" key="2">
    <source>
        <dbReference type="Proteomes" id="UP001151002"/>
    </source>
</evidence>
<dbReference type="RefSeq" id="WP_267565330.1">
    <property type="nucleotide sequence ID" value="NZ_JAPNTZ010000008.1"/>
</dbReference>
<name>A0ABT4B388_9ACTN</name>
<accession>A0ABT4B388</accession>
<comment type="caution">
    <text evidence="1">The sequence shown here is derived from an EMBL/GenBank/DDBJ whole genome shotgun (WGS) entry which is preliminary data.</text>
</comment>
<gene>
    <name evidence="1" type="ORF">OWR29_23465</name>
</gene>
<dbReference type="EMBL" id="JAPNTZ010000008">
    <property type="protein sequence ID" value="MCY1140966.1"/>
    <property type="molecule type" value="Genomic_DNA"/>
</dbReference>
<organism evidence="1 2">
    <name type="scientific">Paractinoplanes pyxinae</name>
    <dbReference type="NCBI Taxonomy" id="2997416"/>
    <lineage>
        <taxon>Bacteria</taxon>
        <taxon>Bacillati</taxon>
        <taxon>Actinomycetota</taxon>
        <taxon>Actinomycetes</taxon>
        <taxon>Micromonosporales</taxon>
        <taxon>Micromonosporaceae</taxon>
        <taxon>Paractinoplanes</taxon>
    </lineage>
</organism>
<protein>
    <submittedName>
        <fullName evidence="1">Uncharacterized protein</fullName>
    </submittedName>
</protein>
<dbReference type="Proteomes" id="UP001151002">
    <property type="component" value="Unassembled WGS sequence"/>
</dbReference>
<proteinExistence type="predicted"/>
<evidence type="ECO:0000313" key="1">
    <source>
        <dbReference type="EMBL" id="MCY1140966.1"/>
    </source>
</evidence>
<keyword evidence="2" id="KW-1185">Reference proteome</keyword>